<feature type="domain" description="Clp ATPase C-terminal" evidence="3">
    <location>
        <begin position="538"/>
        <end position="622"/>
    </location>
</feature>
<dbReference type="InterPro" id="IPR019489">
    <property type="entry name" value="Clp_ATPase_C"/>
</dbReference>
<dbReference type="GO" id="GO:0005737">
    <property type="term" value="C:cytoplasm"/>
    <property type="evidence" value="ECO:0007669"/>
    <property type="project" value="TreeGrafter"/>
</dbReference>
<dbReference type="PRINTS" id="PR00300">
    <property type="entry name" value="CLPPROTEASEA"/>
</dbReference>
<evidence type="ECO:0000256" key="2">
    <source>
        <dbReference type="ARBA" id="ARBA00022840"/>
    </source>
</evidence>
<dbReference type="Pfam" id="PF10431">
    <property type="entry name" value="ClpB_D2-small"/>
    <property type="match status" value="1"/>
</dbReference>
<accession>A0A819SYZ9</accession>
<dbReference type="SUPFAM" id="SSF52540">
    <property type="entry name" value="P-loop containing nucleoside triphosphate hydrolases"/>
    <property type="match status" value="2"/>
</dbReference>
<dbReference type="EMBL" id="CAJOBE010008907">
    <property type="protein sequence ID" value="CAF4072818.1"/>
    <property type="molecule type" value="Genomic_DNA"/>
</dbReference>
<evidence type="ECO:0000256" key="1">
    <source>
        <dbReference type="ARBA" id="ARBA00022741"/>
    </source>
</evidence>
<keyword evidence="2" id="KW-0067">ATP-binding</keyword>
<name>A0A819SYZ9_9BILA</name>
<dbReference type="SMART" id="SM01086">
    <property type="entry name" value="ClpB_D2-small"/>
    <property type="match status" value="1"/>
</dbReference>
<keyword evidence="1" id="KW-0547">Nucleotide-binding</keyword>
<dbReference type="PANTHER" id="PTHR11638">
    <property type="entry name" value="ATP-DEPENDENT CLP PROTEASE"/>
    <property type="match status" value="1"/>
</dbReference>
<sequence length="626" mass="71834">MSRWEVQYQYSGITDVMKTNILSAICTAIDLHGSSMPEIGSLLKNWLNETYANYWTVVIGNPGQFFAGFTYNLAQEGKLNNVLGHDSEIRQCIQILIQKRKNNFFLIEDSRVTETTILGGLAQRIVHQNVPDILPRPDTTSRNELEKHLRLILKDIENLTGNIILFITDLYLIFDAKQIEDHDKLHSIIGPRTLSKYRTYNETNPIFEEYFQYVLVKETSVNDCISILRGVKRHIESDFDVLILDLSLVTAAELTNRYIPNPYSPEKTIENKHRQGQLLIEVVGPDAIIEKVSRMTGIASSKLSKTENDRLLTLRDHLYKKIIGQNDAIDSVVKVIQNRARFGKPNKPIGLFLFLGSNSVGKTELAKTLALELFDSTEKLISIDMNKYTTSNSIAQLFDSSFGKDNFSISELFDFVDFKQNDQLLEGMRQQPYPVILFNQIEKVHPQFWNNLSQVLDHNHSLNEKHVNVDLTNTILIFKSNVVAQIILEKSENFLLTNVKFDEKMSQTIKDFVIKNVVLHFPKNFIRHVNDVVFFQPLTYNQLSSIIQLQVISIEERFKEKNIKISLTNKAIQSILQKSYKLFSGVGPVKDHIEKHITSYLSTVVSHGHIRIDTDVNDQYQLSIEK</sequence>
<dbReference type="GO" id="GO:0007017">
    <property type="term" value="P:microtubule-based process"/>
    <property type="evidence" value="ECO:0007669"/>
    <property type="project" value="InterPro"/>
</dbReference>
<comment type="caution">
    <text evidence="4">The sequence shown here is derived from an EMBL/GenBank/DDBJ whole genome shotgun (WGS) entry which is preliminary data.</text>
</comment>
<protein>
    <recommendedName>
        <fullName evidence="3">Clp ATPase C-terminal domain-containing protein</fullName>
    </recommendedName>
</protein>
<organism evidence="4 5">
    <name type="scientific">Rotaria sordida</name>
    <dbReference type="NCBI Taxonomy" id="392033"/>
    <lineage>
        <taxon>Eukaryota</taxon>
        <taxon>Metazoa</taxon>
        <taxon>Spiralia</taxon>
        <taxon>Gnathifera</taxon>
        <taxon>Rotifera</taxon>
        <taxon>Eurotatoria</taxon>
        <taxon>Bdelloidea</taxon>
        <taxon>Philodinida</taxon>
        <taxon>Philodinidae</taxon>
        <taxon>Rotaria</taxon>
    </lineage>
</organism>
<dbReference type="Pfam" id="PF07724">
    <property type="entry name" value="AAA_2"/>
    <property type="match status" value="1"/>
</dbReference>
<proteinExistence type="predicted"/>
<dbReference type="Gene3D" id="3.40.50.300">
    <property type="entry name" value="P-loop containing nucleotide triphosphate hydrolases"/>
    <property type="match status" value="3"/>
</dbReference>
<gene>
    <name evidence="4" type="ORF">FNK824_LOCUS29911</name>
</gene>
<evidence type="ECO:0000313" key="4">
    <source>
        <dbReference type="EMBL" id="CAF4072818.1"/>
    </source>
</evidence>
<dbReference type="GO" id="GO:0030286">
    <property type="term" value="C:dynein complex"/>
    <property type="evidence" value="ECO:0007669"/>
    <property type="project" value="InterPro"/>
</dbReference>
<dbReference type="InterPro" id="IPR001270">
    <property type="entry name" value="ClpA/B"/>
</dbReference>
<evidence type="ECO:0000313" key="5">
    <source>
        <dbReference type="Proteomes" id="UP000663874"/>
    </source>
</evidence>
<dbReference type="SUPFAM" id="SSF54648">
    <property type="entry name" value="DLC"/>
    <property type="match status" value="1"/>
</dbReference>
<dbReference type="InterPro" id="IPR041546">
    <property type="entry name" value="ClpA/ClpB_AAA_lid"/>
</dbReference>
<dbReference type="GO" id="GO:0016887">
    <property type="term" value="F:ATP hydrolysis activity"/>
    <property type="evidence" value="ECO:0007669"/>
    <property type="project" value="InterPro"/>
</dbReference>
<dbReference type="GO" id="GO:0034605">
    <property type="term" value="P:cellular response to heat"/>
    <property type="evidence" value="ECO:0007669"/>
    <property type="project" value="TreeGrafter"/>
</dbReference>
<dbReference type="InterPro" id="IPR003959">
    <property type="entry name" value="ATPase_AAA_core"/>
</dbReference>
<dbReference type="Proteomes" id="UP000663874">
    <property type="component" value="Unassembled WGS sequence"/>
</dbReference>
<dbReference type="CDD" id="cd19499">
    <property type="entry name" value="RecA-like_ClpB_Hsp104-like"/>
    <property type="match status" value="1"/>
</dbReference>
<evidence type="ECO:0000259" key="3">
    <source>
        <dbReference type="SMART" id="SM01086"/>
    </source>
</evidence>
<dbReference type="InterPro" id="IPR037177">
    <property type="entry name" value="DLC_sf"/>
</dbReference>
<dbReference type="AlphaFoldDB" id="A0A819SYZ9"/>
<dbReference type="InterPro" id="IPR050130">
    <property type="entry name" value="ClpA_ClpB"/>
</dbReference>
<dbReference type="InterPro" id="IPR027417">
    <property type="entry name" value="P-loop_NTPase"/>
</dbReference>
<dbReference type="Pfam" id="PF17871">
    <property type="entry name" value="AAA_lid_9"/>
    <property type="match status" value="1"/>
</dbReference>
<reference evidence="4" key="1">
    <citation type="submission" date="2021-02" db="EMBL/GenBank/DDBJ databases">
        <authorList>
            <person name="Nowell W R."/>
        </authorList>
    </citation>
    <scope>NUCLEOTIDE SEQUENCE</scope>
</reference>
<dbReference type="Gene3D" id="1.10.8.60">
    <property type="match status" value="1"/>
</dbReference>
<dbReference type="GO" id="GO:0005524">
    <property type="term" value="F:ATP binding"/>
    <property type="evidence" value="ECO:0007669"/>
    <property type="project" value="UniProtKB-KW"/>
</dbReference>
<dbReference type="PANTHER" id="PTHR11638:SF18">
    <property type="entry name" value="HEAT SHOCK PROTEIN 104"/>
    <property type="match status" value="1"/>
</dbReference>